<protein>
    <submittedName>
        <fullName evidence="1">Uncharacterized protein</fullName>
    </submittedName>
</protein>
<name>A0A4S1XDD0_9SPHN</name>
<dbReference type="EMBL" id="SRXT01000005">
    <property type="protein sequence ID" value="TGX52926.1"/>
    <property type="molecule type" value="Genomic_DNA"/>
</dbReference>
<sequence>MTFFSDAVFAITITLLIWRRFARSRRCRSSHTVFGI</sequence>
<evidence type="ECO:0000313" key="2">
    <source>
        <dbReference type="Proteomes" id="UP000306147"/>
    </source>
</evidence>
<accession>A0A4S1XDD0</accession>
<gene>
    <name evidence="1" type="ORF">E5A73_14440</name>
</gene>
<reference evidence="1 2" key="1">
    <citation type="submission" date="2019-04" db="EMBL/GenBank/DDBJ databases">
        <title>Sphingomonas psychrotolerans sp. nov., isolated from soil in the Tianshan Mountains, Xinjiang, China.</title>
        <authorList>
            <person name="Luo Y."/>
            <person name="Sheng H."/>
        </authorList>
    </citation>
    <scope>NUCLEOTIDE SEQUENCE [LARGE SCALE GENOMIC DNA]</scope>
    <source>
        <strain evidence="1 2">ZFGT-11</strain>
    </source>
</reference>
<proteinExistence type="predicted"/>
<dbReference type="AlphaFoldDB" id="A0A4S1XDD0"/>
<comment type="caution">
    <text evidence="1">The sequence shown here is derived from an EMBL/GenBank/DDBJ whole genome shotgun (WGS) entry which is preliminary data.</text>
</comment>
<dbReference type="Proteomes" id="UP000306147">
    <property type="component" value="Unassembled WGS sequence"/>
</dbReference>
<keyword evidence="2" id="KW-1185">Reference proteome</keyword>
<organism evidence="1 2">
    <name type="scientific">Sphingomonas gei</name>
    <dbReference type="NCBI Taxonomy" id="1395960"/>
    <lineage>
        <taxon>Bacteria</taxon>
        <taxon>Pseudomonadati</taxon>
        <taxon>Pseudomonadota</taxon>
        <taxon>Alphaproteobacteria</taxon>
        <taxon>Sphingomonadales</taxon>
        <taxon>Sphingomonadaceae</taxon>
        <taxon>Sphingomonas</taxon>
    </lineage>
</organism>
<evidence type="ECO:0000313" key="1">
    <source>
        <dbReference type="EMBL" id="TGX52926.1"/>
    </source>
</evidence>